<dbReference type="EMBL" id="WIEZ01000001">
    <property type="protein sequence ID" value="NKM43408.1"/>
    <property type="molecule type" value="Genomic_DNA"/>
</dbReference>
<evidence type="ECO:0000313" key="1">
    <source>
        <dbReference type="EMBL" id="NKM43408.1"/>
    </source>
</evidence>
<comment type="caution">
    <text evidence="1">The sequence shown here is derived from an EMBL/GenBank/DDBJ whole genome shotgun (WGS) entry which is preliminary data.</text>
</comment>
<gene>
    <name evidence="1" type="ORF">GFL91_00045</name>
</gene>
<sequence>MERTRPPVDGRDLERSITQILDNMIRDEMSGDEPYYIQHGPYERETMARPPAQPPAYDLAFVFRADPRVMWPVEAKVLETPRTLAPYLADIRNEFLTCRYGPFSPSGAMLGYLLAGRTSDVLVNVEARLNSPLVPVGTQHARASSKSTHSRVVPPGKAYPRTFDCYHIVLSFHGLQRVLVEGQHLE</sequence>
<dbReference type="Proteomes" id="UP000662259">
    <property type="component" value="Unassembled WGS sequence"/>
</dbReference>
<name>A0A8I2KD32_RHILV</name>
<proteinExistence type="predicted"/>
<reference evidence="1" key="1">
    <citation type="submission" date="2019-10" db="EMBL/GenBank/DDBJ databases">
        <title>Rhizobium leguminosarum symbiovar viciae collection.</title>
        <authorList>
            <person name="Boivin S."/>
            <person name="Lepetit M."/>
        </authorList>
    </citation>
    <scope>NUCLEOTIDE SEQUENCE</scope>
    <source>
        <strain evidence="1">L143</strain>
    </source>
</reference>
<evidence type="ECO:0000313" key="2">
    <source>
        <dbReference type="Proteomes" id="UP000662259"/>
    </source>
</evidence>
<organism evidence="1 2">
    <name type="scientific">Rhizobium leguminosarum bv. viciae</name>
    <dbReference type="NCBI Taxonomy" id="387"/>
    <lineage>
        <taxon>Bacteria</taxon>
        <taxon>Pseudomonadati</taxon>
        <taxon>Pseudomonadota</taxon>
        <taxon>Alphaproteobacteria</taxon>
        <taxon>Hyphomicrobiales</taxon>
        <taxon>Rhizobiaceae</taxon>
        <taxon>Rhizobium/Agrobacterium group</taxon>
        <taxon>Rhizobium</taxon>
    </lineage>
</organism>
<accession>A0A8I2KD32</accession>
<protein>
    <submittedName>
        <fullName evidence="1">Uncharacterized protein</fullName>
    </submittedName>
</protein>
<dbReference type="AlphaFoldDB" id="A0A8I2KD32"/>